<name>A0A4Q4N8E6_ALTAL</name>
<dbReference type="VEuPathDB" id="FungiDB:CC77DRAFT_1064375"/>
<evidence type="ECO:0000313" key="2">
    <source>
        <dbReference type="EMBL" id="RYN72148.1"/>
    </source>
</evidence>
<comment type="caution">
    <text evidence="2">The sequence shown here is derived from an EMBL/GenBank/DDBJ whole genome shotgun (WGS) entry which is preliminary data.</text>
</comment>
<feature type="region of interest" description="Disordered" evidence="1">
    <location>
        <begin position="481"/>
        <end position="521"/>
    </location>
</feature>
<feature type="compositionally biased region" description="Polar residues" evidence="1">
    <location>
        <begin position="1"/>
        <end position="10"/>
    </location>
</feature>
<sequence>MIRLPTSGQQKDQKPMDNALNSQRDIFRPNSRSYTPTSQGRNGFGASNSYFEGGRDSPFSDASAHNFNINHSSISNSNEIRTFVNYHSTAPGHPSFSTTSPHALGSNAPNEAKYASMAFKSQLDGLPRPSAADQNAQRSFQANYIPFSEISTSSDCQMLSPDTPVPMVSSPHVRNLEDSKQALSTSLSNQAKIASPQVHFGHPRQPSRLPSTFTQPWPHGPPPSHPPYTSSSFNQPSLPNGAAVTAYLGEAAWRPSMGMYGVPTTEEKKGYYVRKICLSLVNLYNLWDDPKDVLAFAVKFADTGIWSDAKDIETIAHIVVNNAMRIHNFGVTGVAFRRSAEFESLNVEDMDFTFPQRIHYLARLFYHSKVAADNVMSGRDVARYVALPITSLRRLPFFEEEWSRMSQVDRAVQTEIVPYPDGLKHPSPTEREQLSARVATLPSLVNDYMVTDGHLATVRQKHLSPNELAYAALLSFQQVSHKRPMDRDQGSEVEPAAKRFRTSGHIPFDSNVRNLGDEEND</sequence>
<gene>
    <name evidence="2" type="ORF">AA0117_g8891</name>
</gene>
<feature type="region of interest" description="Disordered" evidence="1">
    <location>
        <begin position="1"/>
        <end position="49"/>
    </location>
</feature>
<feature type="region of interest" description="Disordered" evidence="1">
    <location>
        <begin position="198"/>
        <end position="235"/>
    </location>
</feature>
<protein>
    <submittedName>
        <fullName evidence="2">Uncharacterized protein</fullName>
    </submittedName>
</protein>
<dbReference type="EMBL" id="PDXD01000028">
    <property type="protein sequence ID" value="RYN72148.1"/>
    <property type="molecule type" value="Genomic_DNA"/>
</dbReference>
<proteinExistence type="predicted"/>
<evidence type="ECO:0000313" key="3">
    <source>
        <dbReference type="Proteomes" id="UP000291422"/>
    </source>
</evidence>
<feature type="compositionally biased region" description="Polar residues" evidence="1">
    <location>
        <begin position="19"/>
        <end position="49"/>
    </location>
</feature>
<evidence type="ECO:0000256" key="1">
    <source>
        <dbReference type="SAM" id="MobiDB-lite"/>
    </source>
</evidence>
<accession>A0A4Q4N8E6</accession>
<dbReference type="Proteomes" id="UP000291422">
    <property type="component" value="Unassembled WGS sequence"/>
</dbReference>
<dbReference type="AlphaFoldDB" id="A0A4Q4N8E6"/>
<reference evidence="3" key="1">
    <citation type="journal article" date="2019" name="bioRxiv">
        <title>Genomics, evolutionary history and diagnostics of the Alternaria alternata species group including apple and Asian pear pathotypes.</title>
        <authorList>
            <person name="Armitage A.D."/>
            <person name="Cockerton H.M."/>
            <person name="Sreenivasaprasad S."/>
            <person name="Woodhall J.W."/>
            <person name="Lane C.R."/>
            <person name="Harrison R.J."/>
            <person name="Clarkson J.P."/>
        </authorList>
    </citation>
    <scope>NUCLEOTIDE SEQUENCE [LARGE SCALE GENOMIC DNA]</scope>
    <source>
        <strain evidence="3">FERA 1177</strain>
    </source>
</reference>
<organism evidence="2 3">
    <name type="scientific">Alternaria alternata</name>
    <name type="common">Alternaria rot fungus</name>
    <name type="synonym">Torula alternata</name>
    <dbReference type="NCBI Taxonomy" id="5599"/>
    <lineage>
        <taxon>Eukaryota</taxon>
        <taxon>Fungi</taxon>
        <taxon>Dikarya</taxon>
        <taxon>Ascomycota</taxon>
        <taxon>Pezizomycotina</taxon>
        <taxon>Dothideomycetes</taxon>
        <taxon>Pleosporomycetidae</taxon>
        <taxon>Pleosporales</taxon>
        <taxon>Pleosporineae</taxon>
        <taxon>Pleosporaceae</taxon>
        <taxon>Alternaria</taxon>
        <taxon>Alternaria sect. Alternaria</taxon>
        <taxon>Alternaria alternata complex</taxon>
    </lineage>
</organism>